<sequence length="131" mass="14781">MLTSNSTDVQSVLHVIDRCLVSVDGWDTAIQSRVPVRATVVGKIYEPNFNNGRTARAINHTYEFAEFRGQFPDYVDPTHLFETPSGYVCPGRKNTKPLPTPSNYFRFTSEILDPNQKTIGFIKVSLTRLPC</sequence>
<dbReference type="InterPro" id="IPR058831">
    <property type="entry name" value="LolA-like_dom_2nd"/>
</dbReference>
<dbReference type="PANTHER" id="PTHR36902:SF1">
    <property type="entry name" value="ENRICHED IN SURFACE-LABELED PROTEOME PROTEIN 9"/>
    <property type="match status" value="1"/>
</dbReference>
<proteinExistence type="predicted"/>
<dbReference type="Pfam" id="PF25898">
    <property type="entry name" value="LolA_2nd_metazoa"/>
    <property type="match status" value="1"/>
</dbReference>
<accession>K1Q8K1</accession>
<organism evidence="2">
    <name type="scientific">Magallana gigas</name>
    <name type="common">Pacific oyster</name>
    <name type="synonym">Crassostrea gigas</name>
    <dbReference type="NCBI Taxonomy" id="29159"/>
    <lineage>
        <taxon>Eukaryota</taxon>
        <taxon>Metazoa</taxon>
        <taxon>Spiralia</taxon>
        <taxon>Lophotrochozoa</taxon>
        <taxon>Mollusca</taxon>
        <taxon>Bivalvia</taxon>
        <taxon>Autobranchia</taxon>
        <taxon>Pteriomorphia</taxon>
        <taxon>Ostreida</taxon>
        <taxon>Ostreoidea</taxon>
        <taxon>Ostreidae</taxon>
        <taxon>Magallana</taxon>
    </lineage>
</organism>
<name>K1Q8K1_MAGGI</name>
<dbReference type="EMBL" id="JH822342">
    <property type="protein sequence ID" value="EKC17651.1"/>
    <property type="molecule type" value="Genomic_DNA"/>
</dbReference>
<dbReference type="AlphaFoldDB" id="K1Q8K1"/>
<dbReference type="PANTHER" id="PTHR36902">
    <property type="entry name" value="ENRICHED IN SURFACE-LABELED PROTEOME PROTEIN 9"/>
    <property type="match status" value="1"/>
</dbReference>
<reference evidence="2" key="1">
    <citation type="journal article" date="2012" name="Nature">
        <title>The oyster genome reveals stress adaptation and complexity of shell formation.</title>
        <authorList>
            <person name="Zhang G."/>
            <person name="Fang X."/>
            <person name="Guo X."/>
            <person name="Li L."/>
            <person name="Luo R."/>
            <person name="Xu F."/>
            <person name="Yang P."/>
            <person name="Zhang L."/>
            <person name="Wang X."/>
            <person name="Qi H."/>
            <person name="Xiong Z."/>
            <person name="Que H."/>
            <person name="Xie Y."/>
            <person name="Holland P.W."/>
            <person name="Paps J."/>
            <person name="Zhu Y."/>
            <person name="Wu F."/>
            <person name="Chen Y."/>
            <person name="Wang J."/>
            <person name="Peng C."/>
            <person name="Meng J."/>
            <person name="Yang L."/>
            <person name="Liu J."/>
            <person name="Wen B."/>
            <person name="Zhang N."/>
            <person name="Huang Z."/>
            <person name="Zhu Q."/>
            <person name="Feng Y."/>
            <person name="Mount A."/>
            <person name="Hedgecock D."/>
            <person name="Xu Z."/>
            <person name="Liu Y."/>
            <person name="Domazet-Loso T."/>
            <person name="Du Y."/>
            <person name="Sun X."/>
            <person name="Zhang S."/>
            <person name="Liu B."/>
            <person name="Cheng P."/>
            <person name="Jiang X."/>
            <person name="Li J."/>
            <person name="Fan D."/>
            <person name="Wang W."/>
            <person name="Fu W."/>
            <person name="Wang T."/>
            <person name="Wang B."/>
            <person name="Zhang J."/>
            <person name="Peng Z."/>
            <person name="Li Y."/>
            <person name="Li N."/>
            <person name="Wang J."/>
            <person name="Chen M."/>
            <person name="He Y."/>
            <person name="Tan F."/>
            <person name="Song X."/>
            <person name="Zheng Q."/>
            <person name="Huang R."/>
            <person name="Yang H."/>
            <person name="Du X."/>
            <person name="Chen L."/>
            <person name="Yang M."/>
            <person name="Gaffney P.M."/>
            <person name="Wang S."/>
            <person name="Luo L."/>
            <person name="She Z."/>
            <person name="Ming Y."/>
            <person name="Huang W."/>
            <person name="Zhang S."/>
            <person name="Huang B."/>
            <person name="Zhang Y."/>
            <person name="Qu T."/>
            <person name="Ni P."/>
            <person name="Miao G."/>
            <person name="Wang J."/>
            <person name="Wang Q."/>
            <person name="Steinberg C.E."/>
            <person name="Wang H."/>
            <person name="Li N."/>
            <person name="Qian L."/>
            <person name="Zhang G."/>
            <person name="Li Y."/>
            <person name="Yang H."/>
            <person name="Liu X."/>
            <person name="Wang J."/>
            <person name="Yin Y."/>
            <person name="Wang J."/>
        </authorList>
    </citation>
    <scope>NUCLEOTIDE SEQUENCE [LARGE SCALE GENOMIC DNA]</scope>
    <source>
        <strain evidence="2">05x7-T-G4-1.051#20</strain>
    </source>
</reference>
<gene>
    <name evidence="2" type="ORF">CGI_10000403</name>
</gene>
<protein>
    <recommendedName>
        <fullName evidence="1">LolA-like domain-containing protein</fullName>
    </recommendedName>
</protein>
<evidence type="ECO:0000259" key="1">
    <source>
        <dbReference type="Pfam" id="PF25898"/>
    </source>
</evidence>
<feature type="domain" description="LolA-like" evidence="1">
    <location>
        <begin position="84"/>
        <end position="125"/>
    </location>
</feature>
<dbReference type="InParanoid" id="K1Q8K1"/>
<dbReference type="HOGENOM" id="CLU_1929585_0_0_1"/>
<evidence type="ECO:0000313" key="2">
    <source>
        <dbReference type="EMBL" id="EKC17651.1"/>
    </source>
</evidence>